<dbReference type="InterPro" id="IPR020058">
    <property type="entry name" value="Glu/Gln-tRNA-synth_Ib_cat-dom"/>
</dbReference>
<evidence type="ECO:0000256" key="6">
    <source>
        <dbReference type="SAM" id="MobiDB-lite"/>
    </source>
</evidence>
<dbReference type="Pfam" id="PF00749">
    <property type="entry name" value="tRNA-synt_1c"/>
    <property type="match status" value="1"/>
</dbReference>
<evidence type="ECO:0000256" key="3">
    <source>
        <dbReference type="ARBA" id="ARBA00022840"/>
    </source>
</evidence>
<evidence type="ECO:0000313" key="9">
    <source>
        <dbReference type="Proteomes" id="UP000601435"/>
    </source>
</evidence>
<keyword evidence="4 5" id="KW-0030">Aminoacyl-tRNA synthetase</keyword>
<evidence type="ECO:0000313" key="8">
    <source>
        <dbReference type="EMBL" id="CAE7862708.1"/>
    </source>
</evidence>
<dbReference type="InterPro" id="IPR049940">
    <property type="entry name" value="GluQ/Sye"/>
</dbReference>
<dbReference type="GO" id="GO:0005524">
    <property type="term" value="F:ATP binding"/>
    <property type="evidence" value="ECO:0007669"/>
    <property type="project" value="UniProtKB-KW"/>
</dbReference>
<dbReference type="InterPro" id="IPR000924">
    <property type="entry name" value="Glu/Gln-tRNA-synth"/>
</dbReference>
<evidence type="ECO:0000256" key="2">
    <source>
        <dbReference type="ARBA" id="ARBA00022741"/>
    </source>
</evidence>
<protein>
    <submittedName>
        <fullName evidence="8">GltX1 protein</fullName>
    </submittedName>
</protein>
<gene>
    <name evidence="8" type="primary">gltX1</name>
    <name evidence="8" type="ORF">SNEC2469_LOCUS27387</name>
</gene>
<comment type="caution">
    <text evidence="8">The sequence shown here is derived from an EMBL/GenBank/DDBJ whole genome shotgun (WGS) entry which is preliminary data.</text>
</comment>
<comment type="similarity">
    <text evidence="5">Belongs to the class-I aminoacyl-tRNA synthetase family.</text>
</comment>
<dbReference type="OrthoDB" id="428822at2759"/>
<feature type="region of interest" description="Disordered" evidence="6">
    <location>
        <begin position="12"/>
        <end position="36"/>
    </location>
</feature>
<evidence type="ECO:0000256" key="1">
    <source>
        <dbReference type="ARBA" id="ARBA00022598"/>
    </source>
</evidence>
<dbReference type="PANTHER" id="PTHR43311:SF2">
    <property type="entry name" value="GLUTAMATE--TRNA LIGASE, MITOCHONDRIAL-RELATED"/>
    <property type="match status" value="1"/>
</dbReference>
<keyword evidence="3 5" id="KW-0067">ATP-binding</keyword>
<keyword evidence="2 5" id="KW-0547">Nucleotide-binding</keyword>
<dbReference type="InterPro" id="IPR014729">
    <property type="entry name" value="Rossmann-like_a/b/a_fold"/>
</dbReference>
<dbReference type="GO" id="GO:0006424">
    <property type="term" value="P:glutamyl-tRNA aminoacylation"/>
    <property type="evidence" value="ECO:0007669"/>
    <property type="project" value="TreeGrafter"/>
</dbReference>
<dbReference type="PRINTS" id="PR00987">
    <property type="entry name" value="TRNASYNTHGLU"/>
</dbReference>
<dbReference type="PANTHER" id="PTHR43311">
    <property type="entry name" value="GLUTAMATE--TRNA LIGASE"/>
    <property type="match status" value="1"/>
</dbReference>
<evidence type="ECO:0000256" key="4">
    <source>
        <dbReference type="ARBA" id="ARBA00023146"/>
    </source>
</evidence>
<feature type="non-terminal residue" evidence="8">
    <location>
        <position position="112"/>
    </location>
</feature>
<proteinExistence type="inferred from homology"/>
<dbReference type="InterPro" id="IPR001412">
    <property type="entry name" value="aa-tRNA-synth_I_CS"/>
</dbReference>
<sequence>VACSSTACRAPLRGAPPAAAQHRDGHGYTASSGAKRRPVVTRFAPSPTGYLHIGGARTALFNYLFARHHGGKFLMRIEDTDAERHNEAAVDAILQGMAWLGTPHDGEIVRQR</sequence>
<accession>A0A813ABP1</accession>
<dbReference type="PROSITE" id="PS00178">
    <property type="entry name" value="AA_TRNA_LIGASE_I"/>
    <property type="match status" value="1"/>
</dbReference>
<dbReference type="EMBL" id="CAJNJA010057576">
    <property type="protein sequence ID" value="CAE7862708.1"/>
    <property type="molecule type" value="Genomic_DNA"/>
</dbReference>
<dbReference type="AlphaFoldDB" id="A0A813ABP1"/>
<evidence type="ECO:0000259" key="7">
    <source>
        <dbReference type="Pfam" id="PF00749"/>
    </source>
</evidence>
<keyword evidence="5" id="KW-0648">Protein biosynthesis</keyword>
<reference evidence="8" key="1">
    <citation type="submission" date="2021-02" db="EMBL/GenBank/DDBJ databases">
        <authorList>
            <person name="Dougan E. K."/>
            <person name="Rhodes N."/>
            <person name="Thang M."/>
            <person name="Chan C."/>
        </authorList>
    </citation>
    <scope>NUCLEOTIDE SEQUENCE</scope>
</reference>
<dbReference type="SUPFAM" id="SSF52374">
    <property type="entry name" value="Nucleotidylyl transferase"/>
    <property type="match status" value="1"/>
</dbReference>
<keyword evidence="9" id="KW-1185">Reference proteome</keyword>
<feature type="non-terminal residue" evidence="8">
    <location>
        <position position="1"/>
    </location>
</feature>
<dbReference type="GO" id="GO:0005829">
    <property type="term" value="C:cytosol"/>
    <property type="evidence" value="ECO:0007669"/>
    <property type="project" value="TreeGrafter"/>
</dbReference>
<feature type="domain" description="Glutamyl/glutaminyl-tRNA synthetase class Ib catalytic" evidence="7">
    <location>
        <begin position="39"/>
        <end position="111"/>
    </location>
</feature>
<dbReference type="GO" id="GO:0004818">
    <property type="term" value="F:glutamate-tRNA ligase activity"/>
    <property type="evidence" value="ECO:0007669"/>
    <property type="project" value="TreeGrafter"/>
</dbReference>
<keyword evidence="1 5" id="KW-0436">Ligase</keyword>
<dbReference type="Gene3D" id="3.40.50.620">
    <property type="entry name" value="HUPs"/>
    <property type="match status" value="1"/>
</dbReference>
<evidence type="ECO:0000256" key="5">
    <source>
        <dbReference type="RuleBase" id="RU363037"/>
    </source>
</evidence>
<dbReference type="Proteomes" id="UP000601435">
    <property type="component" value="Unassembled WGS sequence"/>
</dbReference>
<organism evidence="8 9">
    <name type="scientific">Symbiodinium necroappetens</name>
    <dbReference type="NCBI Taxonomy" id="1628268"/>
    <lineage>
        <taxon>Eukaryota</taxon>
        <taxon>Sar</taxon>
        <taxon>Alveolata</taxon>
        <taxon>Dinophyceae</taxon>
        <taxon>Suessiales</taxon>
        <taxon>Symbiodiniaceae</taxon>
        <taxon>Symbiodinium</taxon>
    </lineage>
</organism>
<name>A0A813ABP1_9DINO</name>